<organism evidence="5 6">
    <name type="scientific">Astatotilapia calliptera</name>
    <name type="common">Eastern happy</name>
    <name type="synonym">Chromis callipterus</name>
    <dbReference type="NCBI Taxonomy" id="8154"/>
    <lineage>
        <taxon>Eukaryota</taxon>
        <taxon>Metazoa</taxon>
        <taxon>Chordata</taxon>
        <taxon>Craniata</taxon>
        <taxon>Vertebrata</taxon>
        <taxon>Euteleostomi</taxon>
        <taxon>Actinopterygii</taxon>
        <taxon>Neopterygii</taxon>
        <taxon>Teleostei</taxon>
        <taxon>Neoteleostei</taxon>
        <taxon>Acanthomorphata</taxon>
        <taxon>Ovalentaria</taxon>
        <taxon>Cichlomorphae</taxon>
        <taxon>Cichliformes</taxon>
        <taxon>Cichlidae</taxon>
        <taxon>African cichlids</taxon>
        <taxon>Pseudocrenilabrinae</taxon>
        <taxon>Haplochromini</taxon>
        <taxon>Astatotilapia</taxon>
    </lineage>
</organism>
<evidence type="ECO:0000256" key="3">
    <source>
        <dbReference type="SAM" id="Phobius"/>
    </source>
</evidence>
<sequence>MACAVNGMSDERIGEALIKEVIEEELKDVPSEDVPPLTPLAVEGKTEQEEKLVKQLSKMIRIVGDRVQHDQEFQDVIDGVASGSGSKSENFRRVADKVFEDGITWERIAVLIYVAGRLAVKMVEAHLPQSVREVLTWAVNFFKNNLLGWILEHGGWLLHQLLVAASKLKNTSLSQINSFSELAAASIQRVSSMSSHSYGLIIIFLAGMSIGSFITWRLTRQS</sequence>
<dbReference type="CDD" id="cd06845">
    <property type="entry name" value="Bcl-2_like"/>
    <property type="match status" value="1"/>
</dbReference>
<dbReference type="GO" id="GO:0042981">
    <property type="term" value="P:regulation of apoptotic process"/>
    <property type="evidence" value="ECO:0007669"/>
    <property type="project" value="InterPro"/>
</dbReference>
<accession>A0AAX7VBJ8</accession>
<protein>
    <recommendedName>
        <fullName evidence="4">Bcl-2 Bcl-2 homology region 1-3 domain-containing protein</fullName>
    </recommendedName>
</protein>
<dbReference type="Proteomes" id="UP000265100">
    <property type="component" value="Chromosome 4"/>
</dbReference>
<name>A0AAX7VBJ8_ASTCA</name>
<dbReference type="InterPro" id="IPR026298">
    <property type="entry name" value="Bcl-2_fam"/>
</dbReference>
<feature type="transmembrane region" description="Helical" evidence="3">
    <location>
        <begin position="198"/>
        <end position="218"/>
    </location>
</feature>
<dbReference type="AlphaFoldDB" id="A0AAX7VBJ8"/>
<evidence type="ECO:0000259" key="4">
    <source>
        <dbReference type="SMART" id="SM00337"/>
    </source>
</evidence>
<proteinExistence type="inferred from homology"/>
<dbReference type="GO" id="GO:0008630">
    <property type="term" value="P:intrinsic apoptotic signaling pathway in response to DNA damage"/>
    <property type="evidence" value="ECO:0007669"/>
    <property type="project" value="TreeGrafter"/>
</dbReference>
<dbReference type="GO" id="GO:0051400">
    <property type="term" value="F:BH domain binding"/>
    <property type="evidence" value="ECO:0007669"/>
    <property type="project" value="TreeGrafter"/>
</dbReference>
<evidence type="ECO:0000313" key="5">
    <source>
        <dbReference type="Ensembl" id="ENSACLP00000078994.1"/>
    </source>
</evidence>
<dbReference type="Gene3D" id="1.10.437.10">
    <property type="entry name" value="Blc2-like"/>
    <property type="match status" value="1"/>
</dbReference>
<keyword evidence="3" id="KW-1133">Transmembrane helix</keyword>
<reference evidence="5" key="1">
    <citation type="submission" date="2018-05" db="EMBL/GenBank/DDBJ databases">
        <authorList>
            <person name="Datahose"/>
        </authorList>
    </citation>
    <scope>NUCLEOTIDE SEQUENCE</scope>
</reference>
<dbReference type="GeneTree" id="ENSGT01130000278292"/>
<dbReference type="PANTHER" id="PTHR11256:SF42">
    <property type="entry name" value="APOPTOSIS REGULATOR BAX"/>
    <property type="match status" value="1"/>
</dbReference>
<keyword evidence="3" id="KW-0472">Membrane</keyword>
<evidence type="ECO:0000256" key="2">
    <source>
        <dbReference type="ARBA" id="ARBA00022703"/>
    </source>
</evidence>
<evidence type="ECO:0000256" key="1">
    <source>
        <dbReference type="ARBA" id="ARBA00009458"/>
    </source>
</evidence>
<reference evidence="5" key="2">
    <citation type="submission" date="2025-08" db="UniProtKB">
        <authorList>
            <consortium name="Ensembl"/>
        </authorList>
    </citation>
    <scope>IDENTIFICATION</scope>
</reference>
<dbReference type="PRINTS" id="PR01862">
    <property type="entry name" value="BCL2FAMILY"/>
</dbReference>
<keyword evidence="2" id="KW-0053">Apoptosis</keyword>
<feature type="domain" description="Bcl-2 Bcl-2 homology region 1-3" evidence="4">
    <location>
        <begin position="60"/>
        <end position="156"/>
    </location>
</feature>
<dbReference type="GO" id="GO:0097192">
    <property type="term" value="P:extrinsic apoptotic signaling pathway in absence of ligand"/>
    <property type="evidence" value="ECO:0007669"/>
    <property type="project" value="TreeGrafter"/>
</dbReference>
<evidence type="ECO:0000313" key="6">
    <source>
        <dbReference type="Proteomes" id="UP000265100"/>
    </source>
</evidence>
<dbReference type="GO" id="GO:0005741">
    <property type="term" value="C:mitochondrial outer membrane"/>
    <property type="evidence" value="ECO:0007669"/>
    <property type="project" value="TreeGrafter"/>
</dbReference>
<dbReference type="GO" id="GO:0015267">
    <property type="term" value="F:channel activity"/>
    <property type="evidence" value="ECO:0007669"/>
    <property type="project" value="TreeGrafter"/>
</dbReference>
<dbReference type="InterPro" id="IPR036834">
    <property type="entry name" value="Bcl-2-like_sf"/>
</dbReference>
<dbReference type="GO" id="GO:0008053">
    <property type="term" value="P:mitochondrial fusion"/>
    <property type="evidence" value="ECO:0007669"/>
    <property type="project" value="TreeGrafter"/>
</dbReference>
<dbReference type="InterPro" id="IPR046371">
    <property type="entry name" value="Bcl-2_BH1-3"/>
</dbReference>
<dbReference type="SUPFAM" id="SSF56854">
    <property type="entry name" value="Bcl-2 inhibitors of programmed cell death"/>
    <property type="match status" value="1"/>
</dbReference>
<keyword evidence="3" id="KW-0812">Transmembrane</keyword>
<dbReference type="PROSITE" id="PS50062">
    <property type="entry name" value="BCL2_FAMILY"/>
    <property type="match status" value="1"/>
</dbReference>
<dbReference type="Ensembl" id="ENSACLT00000086647.1">
    <property type="protein sequence ID" value="ENSACLP00000078994.1"/>
    <property type="gene ID" value="ENSACLG00000010170.2"/>
</dbReference>
<dbReference type="InterPro" id="IPR002475">
    <property type="entry name" value="Bcl2-like"/>
</dbReference>
<reference evidence="5" key="3">
    <citation type="submission" date="2025-09" db="UniProtKB">
        <authorList>
            <consortium name="Ensembl"/>
        </authorList>
    </citation>
    <scope>IDENTIFICATION</scope>
</reference>
<keyword evidence="6" id="KW-1185">Reference proteome</keyword>
<dbReference type="PANTHER" id="PTHR11256">
    <property type="entry name" value="BCL-2 RELATED"/>
    <property type="match status" value="1"/>
</dbReference>
<dbReference type="Pfam" id="PF00452">
    <property type="entry name" value="Bcl-2"/>
    <property type="match status" value="1"/>
</dbReference>
<dbReference type="SMART" id="SM00337">
    <property type="entry name" value="BCL"/>
    <property type="match status" value="1"/>
</dbReference>
<comment type="similarity">
    <text evidence="1">Belongs to the Bcl-2 family.</text>
</comment>
<dbReference type="GO" id="GO:0001836">
    <property type="term" value="P:release of cytochrome c from mitochondria"/>
    <property type="evidence" value="ECO:0007669"/>
    <property type="project" value="TreeGrafter"/>
</dbReference>